<keyword evidence="3" id="KW-0805">Transcription regulation</keyword>
<name>A0A318KRE0_9FIRM</name>
<evidence type="ECO:0000313" key="10">
    <source>
        <dbReference type="EMBL" id="PXX78245.1"/>
    </source>
</evidence>
<dbReference type="AlphaFoldDB" id="A0A318KRE0"/>
<dbReference type="InterPro" id="IPR001867">
    <property type="entry name" value="OmpR/PhoB-type_DNA-bd"/>
</dbReference>
<evidence type="ECO:0000256" key="2">
    <source>
        <dbReference type="ARBA" id="ARBA00023012"/>
    </source>
</evidence>
<protein>
    <submittedName>
        <fullName evidence="10">DNA-binding response OmpR family regulator</fullName>
    </submittedName>
</protein>
<organism evidence="10 11">
    <name type="scientific">Dielma fastidiosa</name>
    <dbReference type="NCBI Taxonomy" id="1034346"/>
    <lineage>
        <taxon>Bacteria</taxon>
        <taxon>Bacillati</taxon>
        <taxon>Bacillota</taxon>
        <taxon>Erysipelotrichia</taxon>
        <taxon>Erysipelotrichales</taxon>
        <taxon>Erysipelotrichaceae</taxon>
        <taxon>Dielma</taxon>
    </lineage>
</organism>
<keyword evidence="2" id="KW-0902">Two-component regulatory system</keyword>
<feature type="domain" description="Response regulatory" evidence="8">
    <location>
        <begin position="2"/>
        <end position="114"/>
    </location>
</feature>
<evidence type="ECO:0000259" key="9">
    <source>
        <dbReference type="PROSITE" id="PS51755"/>
    </source>
</evidence>
<keyword evidence="1 6" id="KW-0597">Phosphoprotein</keyword>
<dbReference type="Proteomes" id="UP000247612">
    <property type="component" value="Unassembled WGS sequence"/>
</dbReference>
<dbReference type="FunFam" id="1.10.10.10:FF:000018">
    <property type="entry name" value="DNA-binding response regulator ResD"/>
    <property type="match status" value="1"/>
</dbReference>
<dbReference type="OrthoDB" id="1655504at2"/>
<evidence type="ECO:0000313" key="11">
    <source>
        <dbReference type="Proteomes" id="UP000247612"/>
    </source>
</evidence>
<evidence type="ECO:0000256" key="7">
    <source>
        <dbReference type="PROSITE-ProRule" id="PRU01091"/>
    </source>
</evidence>
<keyword evidence="4 7" id="KW-0238">DNA-binding</keyword>
<evidence type="ECO:0000259" key="8">
    <source>
        <dbReference type="PROSITE" id="PS50110"/>
    </source>
</evidence>
<dbReference type="PROSITE" id="PS50110">
    <property type="entry name" value="RESPONSE_REGULATORY"/>
    <property type="match status" value="1"/>
</dbReference>
<dbReference type="SUPFAM" id="SSF52172">
    <property type="entry name" value="CheY-like"/>
    <property type="match status" value="1"/>
</dbReference>
<evidence type="ECO:0000256" key="6">
    <source>
        <dbReference type="PROSITE-ProRule" id="PRU00169"/>
    </source>
</evidence>
<dbReference type="GO" id="GO:0005829">
    <property type="term" value="C:cytosol"/>
    <property type="evidence" value="ECO:0007669"/>
    <property type="project" value="TreeGrafter"/>
</dbReference>
<keyword evidence="11" id="KW-1185">Reference proteome</keyword>
<dbReference type="Gene3D" id="3.40.50.2300">
    <property type="match status" value="1"/>
</dbReference>
<dbReference type="InterPro" id="IPR036388">
    <property type="entry name" value="WH-like_DNA-bd_sf"/>
</dbReference>
<dbReference type="PANTHER" id="PTHR48111">
    <property type="entry name" value="REGULATOR OF RPOS"/>
    <property type="match status" value="1"/>
</dbReference>
<dbReference type="GO" id="GO:0000976">
    <property type="term" value="F:transcription cis-regulatory region binding"/>
    <property type="evidence" value="ECO:0007669"/>
    <property type="project" value="TreeGrafter"/>
</dbReference>
<dbReference type="SMART" id="SM00448">
    <property type="entry name" value="REC"/>
    <property type="match status" value="1"/>
</dbReference>
<reference evidence="10 11" key="1">
    <citation type="submission" date="2018-05" db="EMBL/GenBank/DDBJ databases">
        <title>Genomic Encyclopedia of Type Strains, Phase IV (KMG-IV): sequencing the most valuable type-strain genomes for metagenomic binning, comparative biology and taxonomic classification.</title>
        <authorList>
            <person name="Goeker M."/>
        </authorList>
    </citation>
    <scope>NUCLEOTIDE SEQUENCE [LARGE SCALE GENOMIC DNA]</scope>
    <source>
        <strain evidence="10 11">JC118</strain>
    </source>
</reference>
<comment type="caution">
    <text evidence="10">The sequence shown here is derived from an EMBL/GenBank/DDBJ whole genome shotgun (WGS) entry which is preliminary data.</text>
</comment>
<dbReference type="InterPro" id="IPR011006">
    <property type="entry name" value="CheY-like_superfamily"/>
</dbReference>
<dbReference type="GO" id="GO:0006355">
    <property type="term" value="P:regulation of DNA-templated transcription"/>
    <property type="evidence" value="ECO:0007669"/>
    <property type="project" value="InterPro"/>
</dbReference>
<feature type="modified residue" description="4-aspartylphosphate" evidence="6">
    <location>
        <position position="51"/>
    </location>
</feature>
<feature type="DNA-binding region" description="OmpR/PhoB-type" evidence="7">
    <location>
        <begin position="121"/>
        <end position="219"/>
    </location>
</feature>
<dbReference type="RefSeq" id="WP_022936729.1">
    <property type="nucleotide sequence ID" value="NZ_CABKRQ010000001.1"/>
</dbReference>
<dbReference type="Pfam" id="PF00072">
    <property type="entry name" value="Response_reg"/>
    <property type="match status" value="1"/>
</dbReference>
<dbReference type="GO" id="GO:0000156">
    <property type="term" value="F:phosphorelay response regulator activity"/>
    <property type="evidence" value="ECO:0007669"/>
    <property type="project" value="TreeGrafter"/>
</dbReference>
<accession>A0A318KRE0</accession>
<dbReference type="PANTHER" id="PTHR48111:SF2">
    <property type="entry name" value="RESPONSE REGULATOR SAER"/>
    <property type="match status" value="1"/>
</dbReference>
<dbReference type="CDD" id="cd00383">
    <property type="entry name" value="trans_reg_C"/>
    <property type="match status" value="1"/>
</dbReference>
<dbReference type="Pfam" id="PF00486">
    <property type="entry name" value="Trans_reg_C"/>
    <property type="match status" value="1"/>
</dbReference>
<evidence type="ECO:0000256" key="1">
    <source>
        <dbReference type="ARBA" id="ARBA00022553"/>
    </source>
</evidence>
<sequence length="219" mass="25293">MKILIVEDDAAINQMICDYLRKRSYLCKSAYSGSEAELILNNESFSCIILDLMLPGISGEELMRKIQDKKIPTIVLSAKDSVESKVNLLQNGADDYMCKPFDLQELEVRIQVQIRKHINTGMDKCMGSLVLKPDYRSVQVEGHTQTLTKHEYKILDLLVSNPQRAFTKKEIYEYAWEDDYYGDDKTINVHISNLRSKLSKFSKHEYIQTIWGIGFKLKI</sequence>
<evidence type="ECO:0000256" key="3">
    <source>
        <dbReference type="ARBA" id="ARBA00023015"/>
    </source>
</evidence>
<dbReference type="STRING" id="1034346.GCA_000313565_00425"/>
<proteinExistence type="predicted"/>
<dbReference type="SUPFAM" id="SSF46894">
    <property type="entry name" value="C-terminal effector domain of the bipartite response regulators"/>
    <property type="match status" value="1"/>
</dbReference>
<feature type="domain" description="OmpR/PhoB-type" evidence="9">
    <location>
        <begin position="121"/>
        <end position="219"/>
    </location>
</feature>
<dbReference type="SMART" id="SM00862">
    <property type="entry name" value="Trans_reg_C"/>
    <property type="match status" value="1"/>
</dbReference>
<dbReference type="Gene3D" id="1.10.10.10">
    <property type="entry name" value="Winged helix-like DNA-binding domain superfamily/Winged helix DNA-binding domain"/>
    <property type="match status" value="1"/>
</dbReference>
<keyword evidence="5" id="KW-0804">Transcription</keyword>
<evidence type="ECO:0000256" key="4">
    <source>
        <dbReference type="ARBA" id="ARBA00023125"/>
    </source>
</evidence>
<dbReference type="InterPro" id="IPR001789">
    <property type="entry name" value="Sig_transdc_resp-reg_receiver"/>
</dbReference>
<dbReference type="GO" id="GO:0032993">
    <property type="term" value="C:protein-DNA complex"/>
    <property type="evidence" value="ECO:0007669"/>
    <property type="project" value="TreeGrafter"/>
</dbReference>
<dbReference type="PROSITE" id="PS51755">
    <property type="entry name" value="OMPR_PHOB"/>
    <property type="match status" value="1"/>
</dbReference>
<dbReference type="InterPro" id="IPR039420">
    <property type="entry name" value="WalR-like"/>
</dbReference>
<dbReference type="EMBL" id="QJKH01000008">
    <property type="protein sequence ID" value="PXX78245.1"/>
    <property type="molecule type" value="Genomic_DNA"/>
</dbReference>
<gene>
    <name evidence="10" type="ORF">DES51_108173</name>
</gene>
<evidence type="ECO:0000256" key="5">
    <source>
        <dbReference type="ARBA" id="ARBA00023163"/>
    </source>
</evidence>
<dbReference type="InterPro" id="IPR016032">
    <property type="entry name" value="Sig_transdc_resp-reg_C-effctor"/>
</dbReference>